<evidence type="ECO:0000313" key="4">
    <source>
        <dbReference type="EMBL" id="KAL2731537.1"/>
    </source>
</evidence>
<dbReference type="FunFam" id="3.40.50.10420:FF:000001">
    <property type="entry name" value="Methenyltetrahydrofolate synthase domain-containing protein"/>
    <property type="match status" value="1"/>
</dbReference>
<evidence type="ECO:0000256" key="2">
    <source>
        <dbReference type="ARBA" id="ARBA00022884"/>
    </source>
</evidence>
<evidence type="ECO:0000256" key="1">
    <source>
        <dbReference type="ARBA" id="ARBA00015518"/>
    </source>
</evidence>
<keyword evidence="2" id="KW-0694">RNA-binding</keyword>
<dbReference type="AlphaFoldDB" id="A0ABD2BFK6"/>
<dbReference type="Proteomes" id="UP001607303">
    <property type="component" value="Unassembled WGS sequence"/>
</dbReference>
<dbReference type="EMBL" id="JAYRBN010000076">
    <property type="protein sequence ID" value="KAL2731537.1"/>
    <property type="molecule type" value="Genomic_DNA"/>
</dbReference>
<protein>
    <recommendedName>
        <fullName evidence="1">Methenyltetrahydrofolate synthase domain-containing protein</fullName>
    </recommendedName>
</protein>
<dbReference type="SUPFAM" id="SSF100950">
    <property type="entry name" value="NagB/RpiA/CoA transferase-like"/>
    <property type="match status" value="1"/>
</dbReference>
<proteinExistence type="predicted"/>
<organism evidence="4 5">
    <name type="scientific">Vespula maculifrons</name>
    <name type="common">Eastern yellow jacket</name>
    <name type="synonym">Wasp</name>
    <dbReference type="NCBI Taxonomy" id="7453"/>
    <lineage>
        <taxon>Eukaryota</taxon>
        <taxon>Metazoa</taxon>
        <taxon>Ecdysozoa</taxon>
        <taxon>Arthropoda</taxon>
        <taxon>Hexapoda</taxon>
        <taxon>Insecta</taxon>
        <taxon>Pterygota</taxon>
        <taxon>Neoptera</taxon>
        <taxon>Endopterygota</taxon>
        <taxon>Hymenoptera</taxon>
        <taxon>Apocrita</taxon>
        <taxon>Aculeata</taxon>
        <taxon>Vespoidea</taxon>
        <taxon>Vespidae</taxon>
        <taxon>Vespinae</taxon>
        <taxon>Vespula</taxon>
    </lineage>
</organism>
<dbReference type="Pfam" id="PF01812">
    <property type="entry name" value="5-FTHF_cyc-lig"/>
    <property type="match status" value="1"/>
</dbReference>
<dbReference type="InterPro" id="IPR024185">
    <property type="entry name" value="FTHF_cligase-like_sf"/>
</dbReference>
<feature type="compositionally biased region" description="Basic and acidic residues" evidence="3">
    <location>
        <begin position="319"/>
        <end position="345"/>
    </location>
</feature>
<accession>A0ABD2BFK6</accession>
<evidence type="ECO:0000256" key="3">
    <source>
        <dbReference type="SAM" id="MobiDB-lite"/>
    </source>
</evidence>
<dbReference type="Gene3D" id="3.40.50.10420">
    <property type="entry name" value="NagB/RpiA/CoA transferase-like"/>
    <property type="match status" value="1"/>
</dbReference>
<dbReference type="PANTHER" id="PTHR13017">
    <property type="entry name" value="5-FORMYLTETRAHYDROFOLATE CYCLO-LIGASE-RELATED"/>
    <property type="match status" value="1"/>
</dbReference>
<evidence type="ECO:0000313" key="5">
    <source>
        <dbReference type="Proteomes" id="UP001607303"/>
    </source>
</evidence>
<name>A0ABD2BFK6_VESMC</name>
<dbReference type="InterPro" id="IPR037171">
    <property type="entry name" value="NagB/RpiA_transferase-like"/>
</dbReference>
<keyword evidence="5" id="KW-1185">Reference proteome</keyword>
<dbReference type="GO" id="GO:0003723">
    <property type="term" value="F:RNA binding"/>
    <property type="evidence" value="ECO:0007669"/>
    <property type="project" value="UniProtKB-KW"/>
</dbReference>
<gene>
    <name evidence="4" type="ORF">V1477_015360</name>
</gene>
<feature type="region of interest" description="Disordered" evidence="3">
    <location>
        <begin position="317"/>
        <end position="345"/>
    </location>
</feature>
<sequence length="453" mass="51744">MADEKLSEEVTKYSFRSKMWDYMKKNGLVSFPLNIHNRIPNFKGAIKAAQRLTELEEFKKAKTIEISPDKPQKPVRYLALVANKEILVPIPRLRSGLFLHITSVAGATKAELKTLSTIYGLKQVGKPIGVDSNIKVDLVVLGSVCVSREGYRLGKGEGFADLEFAMMVRMGAITENTKVITTVHDCQIVDDLPSQLFKEHDVPVDIIITPTQTIIVQQKVKKYSGIIWEMLSERKLATMPVLRQLKEMDEKEGKIVILKEVDSDTETKQYYKNHTKRLKYKKRFNPNQFPFKTEDSAPEEESIKKIKKSFPKKRYSRNVKKEENIDPSSKDEEEKKLGKSTERRKYANPRLKSNIDFSLKLSNISYGVRVRDLKNALLERGVKPNEIIWQGYRGICYLHFNKLRGENISPHQPVQVDSIVANLQQLRIGDSTDIIVEPAKPISRIEVTDVSAV</sequence>
<reference evidence="4 5" key="1">
    <citation type="journal article" date="2024" name="Ann. Entomol. Soc. Am.">
        <title>Genomic analyses of the southern and eastern yellowjacket wasps (Hymenoptera: Vespidae) reveal evolutionary signatures of social life.</title>
        <authorList>
            <person name="Catto M.A."/>
            <person name="Caine P.B."/>
            <person name="Orr S.E."/>
            <person name="Hunt B.G."/>
            <person name="Goodisman M.A.D."/>
        </authorList>
    </citation>
    <scope>NUCLEOTIDE SEQUENCE [LARGE SCALE GENOMIC DNA]</scope>
    <source>
        <strain evidence="4">232</strain>
        <tissue evidence="4">Head and thorax</tissue>
    </source>
</reference>
<dbReference type="InterPro" id="IPR002698">
    <property type="entry name" value="FTHF_cligase"/>
</dbReference>
<comment type="caution">
    <text evidence="4">The sequence shown here is derived from an EMBL/GenBank/DDBJ whole genome shotgun (WGS) entry which is preliminary data.</text>
</comment>
<dbReference type="PANTHER" id="PTHR13017:SF0">
    <property type="entry name" value="METHENYLTETRAHYDROFOLATE SYNTHASE DOMAIN-CONTAINING PROTEIN"/>
    <property type="match status" value="1"/>
</dbReference>